<evidence type="ECO:0000259" key="2">
    <source>
        <dbReference type="Pfam" id="PF10545"/>
    </source>
</evidence>
<feature type="compositionally biased region" description="Low complexity" evidence="1">
    <location>
        <begin position="199"/>
        <end position="223"/>
    </location>
</feature>
<sequence>MRENRRRGLFPCMSISNVNDNNNNNITSLNICWSGPVRVVRRSVYVYCLFIMSWNREEVTLLLEEYQKWPNLYKVKSANYKNRNLRRQALDAVVQALRSLKPNVTAQDVQAKFQALKQNASKERRKCLESQRSGAGSDDITEPSLWYHNLIGYVFDNSEERGAFDSLESEDVQEQDITLIEQADDEDALAEEVLSAAVSPSGALEHISTPSHSRSSSRESMTSAPKKRKRKEEDTDVMGEVKSTLQHISQRLGQTREKSSNQIFGEYVASKLDRITDSEIRDEVEAEIVNVLNTALRRCRK</sequence>
<dbReference type="PANTHER" id="PTHR21505:SF12">
    <property type="entry name" value="MADF DOMAIN-CONTAINING PROTEIN-RELATED"/>
    <property type="match status" value="1"/>
</dbReference>
<dbReference type="Pfam" id="PF10545">
    <property type="entry name" value="MADF_DNA_bdg"/>
    <property type="match status" value="1"/>
</dbReference>
<evidence type="ECO:0000313" key="3">
    <source>
        <dbReference type="EMBL" id="CAH1959310.1"/>
    </source>
</evidence>
<feature type="domain" description="MADF" evidence="2">
    <location>
        <begin position="62"/>
        <end position="135"/>
    </location>
</feature>
<evidence type="ECO:0000256" key="1">
    <source>
        <dbReference type="SAM" id="MobiDB-lite"/>
    </source>
</evidence>
<organism evidence="3 4">
    <name type="scientific">Acanthoscelides obtectus</name>
    <name type="common">Bean weevil</name>
    <name type="synonym">Bruchus obtectus</name>
    <dbReference type="NCBI Taxonomy" id="200917"/>
    <lineage>
        <taxon>Eukaryota</taxon>
        <taxon>Metazoa</taxon>
        <taxon>Ecdysozoa</taxon>
        <taxon>Arthropoda</taxon>
        <taxon>Hexapoda</taxon>
        <taxon>Insecta</taxon>
        <taxon>Pterygota</taxon>
        <taxon>Neoptera</taxon>
        <taxon>Endopterygota</taxon>
        <taxon>Coleoptera</taxon>
        <taxon>Polyphaga</taxon>
        <taxon>Cucujiformia</taxon>
        <taxon>Chrysomeloidea</taxon>
        <taxon>Chrysomelidae</taxon>
        <taxon>Bruchinae</taxon>
        <taxon>Bruchini</taxon>
        <taxon>Acanthoscelides</taxon>
    </lineage>
</organism>
<dbReference type="AlphaFoldDB" id="A0A9P0JSR6"/>
<dbReference type="PANTHER" id="PTHR21505">
    <property type="entry name" value="MADF DOMAIN-CONTAINING PROTEIN-RELATED"/>
    <property type="match status" value="1"/>
</dbReference>
<gene>
    <name evidence="3" type="ORF">ACAOBT_LOCUS3109</name>
</gene>
<dbReference type="SMART" id="SM00595">
    <property type="entry name" value="MADF"/>
    <property type="match status" value="1"/>
</dbReference>
<dbReference type="InterPro" id="IPR006578">
    <property type="entry name" value="MADF-dom"/>
</dbReference>
<accession>A0A9P0JSR6</accession>
<proteinExistence type="predicted"/>
<dbReference type="OrthoDB" id="6772202at2759"/>
<feature type="region of interest" description="Disordered" evidence="1">
    <location>
        <begin position="199"/>
        <end position="239"/>
    </location>
</feature>
<comment type="caution">
    <text evidence="3">The sequence shown here is derived from an EMBL/GenBank/DDBJ whole genome shotgun (WGS) entry which is preliminary data.</text>
</comment>
<dbReference type="Proteomes" id="UP001152888">
    <property type="component" value="Unassembled WGS sequence"/>
</dbReference>
<protein>
    <recommendedName>
        <fullName evidence="2">MADF domain-containing protein</fullName>
    </recommendedName>
</protein>
<reference evidence="3" key="1">
    <citation type="submission" date="2022-03" db="EMBL/GenBank/DDBJ databases">
        <authorList>
            <person name="Sayadi A."/>
        </authorList>
    </citation>
    <scope>NUCLEOTIDE SEQUENCE</scope>
</reference>
<keyword evidence="4" id="KW-1185">Reference proteome</keyword>
<dbReference type="EMBL" id="CAKOFQ010006681">
    <property type="protein sequence ID" value="CAH1959310.1"/>
    <property type="molecule type" value="Genomic_DNA"/>
</dbReference>
<name>A0A9P0JSR6_ACAOB</name>
<evidence type="ECO:0000313" key="4">
    <source>
        <dbReference type="Proteomes" id="UP001152888"/>
    </source>
</evidence>